<keyword evidence="12" id="KW-1185">Reference proteome</keyword>
<evidence type="ECO:0000259" key="10">
    <source>
        <dbReference type="Pfam" id="PF00590"/>
    </source>
</evidence>
<dbReference type="AlphaFoldDB" id="A0A7L4UQY7"/>
<keyword evidence="7" id="KW-0627">Porphyrin biosynthesis</keyword>
<dbReference type="Proteomes" id="UP000251835">
    <property type="component" value="Unassembled WGS sequence"/>
</dbReference>
<dbReference type="NCBIfam" id="NF004790">
    <property type="entry name" value="PRK06136.1"/>
    <property type="match status" value="1"/>
</dbReference>
<keyword evidence="4 11" id="KW-0489">Methyltransferase</keyword>
<dbReference type="Gene3D" id="3.30.950.10">
    <property type="entry name" value="Methyltransferase, Cobalt-precorrin-4 Transmethylase, Domain 2"/>
    <property type="match status" value="1"/>
</dbReference>
<dbReference type="GO" id="GO:0009236">
    <property type="term" value="P:cobalamin biosynthetic process"/>
    <property type="evidence" value="ECO:0007669"/>
    <property type="project" value="UniProtKB-KW"/>
</dbReference>
<dbReference type="RefSeq" id="WP_116495713.1">
    <property type="nucleotide sequence ID" value="NZ_QENZ01000003.1"/>
</dbReference>
<evidence type="ECO:0000256" key="2">
    <source>
        <dbReference type="ARBA" id="ARBA00012162"/>
    </source>
</evidence>
<protein>
    <recommendedName>
        <fullName evidence="2">uroporphyrinogen-III C-methyltransferase</fullName>
        <ecNumber evidence="2">2.1.1.107</ecNumber>
    </recommendedName>
</protein>
<dbReference type="FunFam" id="3.30.950.10:FF:000001">
    <property type="entry name" value="Siroheme synthase"/>
    <property type="match status" value="1"/>
</dbReference>
<keyword evidence="3" id="KW-0169">Cobalamin biosynthesis</keyword>
<dbReference type="InterPro" id="IPR014776">
    <property type="entry name" value="4pyrrole_Mease_sub2"/>
</dbReference>
<dbReference type="Pfam" id="PF00590">
    <property type="entry name" value="TP_methylase"/>
    <property type="match status" value="1"/>
</dbReference>
<dbReference type="OrthoDB" id="9815856at2"/>
<evidence type="ECO:0000256" key="8">
    <source>
        <dbReference type="ARBA" id="ARBA00025705"/>
    </source>
</evidence>
<evidence type="ECO:0000256" key="4">
    <source>
        <dbReference type="ARBA" id="ARBA00022603"/>
    </source>
</evidence>
<proteinExistence type="inferred from homology"/>
<comment type="pathway">
    <text evidence="8">Porphyrin-containing compound metabolism; siroheme biosynthesis; precorrin-2 from uroporphyrinogen III: step 1/1.</text>
</comment>
<evidence type="ECO:0000256" key="6">
    <source>
        <dbReference type="ARBA" id="ARBA00022691"/>
    </source>
</evidence>
<dbReference type="InterPro" id="IPR000878">
    <property type="entry name" value="4pyrrol_Mease"/>
</dbReference>
<dbReference type="InterPro" id="IPR014777">
    <property type="entry name" value="4pyrrole_Mease_sub1"/>
</dbReference>
<dbReference type="GO" id="GO:0019354">
    <property type="term" value="P:siroheme biosynthetic process"/>
    <property type="evidence" value="ECO:0007669"/>
    <property type="project" value="InterPro"/>
</dbReference>
<dbReference type="EC" id="2.1.1.107" evidence="2"/>
<dbReference type="EMBL" id="QENZ01000003">
    <property type="protein sequence ID" value="PVX52163.1"/>
    <property type="molecule type" value="Genomic_DNA"/>
</dbReference>
<comment type="similarity">
    <text evidence="1">Belongs to the precorrin methyltransferase family.</text>
</comment>
<evidence type="ECO:0000256" key="5">
    <source>
        <dbReference type="ARBA" id="ARBA00022679"/>
    </source>
</evidence>
<dbReference type="PANTHER" id="PTHR45790:SF3">
    <property type="entry name" value="S-ADENOSYL-L-METHIONINE-DEPENDENT UROPORPHYRINOGEN III METHYLTRANSFERASE, CHLOROPLASTIC"/>
    <property type="match status" value="1"/>
</dbReference>
<dbReference type="CDD" id="cd11642">
    <property type="entry name" value="SUMT"/>
    <property type="match status" value="1"/>
</dbReference>
<keyword evidence="5 11" id="KW-0808">Transferase</keyword>
<evidence type="ECO:0000256" key="3">
    <source>
        <dbReference type="ARBA" id="ARBA00022573"/>
    </source>
</evidence>
<evidence type="ECO:0000256" key="1">
    <source>
        <dbReference type="ARBA" id="ARBA00005879"/>
    </source>
</evidence>
<comment type="pathway">
    <text evidence="9">Cofactor biosynthesis; adenosylcobalamin biosynthesis; precorrin-2 from uroporphyrinogen III: step 1/1.</text>
</comment>
<keyword evidence="6" id="KW-0949">S-adenosyl-L-methionine</keyword>
<name>A0A7L4UQY7_BALHA</name>
<dbReference type="PANTHER" id="PTHR45790">
    <property type="entry name" value="SIROHEME SYNTHASE-RELATED"/>
    <property type="match status" value="1"/>
</dbReference>
<reference evidence="11 12" key="1">
    <citation type="submission" date="2018-05" db="EMBL/GenBank/DDBJ databases">
        <title>Genomic Encyclopedia of Type Strains, Phase IV (KMG-IV): sequencing the most valuable type-strain genomes for metagenomic binning, comparative biology and taxonomic classification.</title>
        <authorList>
            <person name="Goeker M."/>
        </authorList>
    </citation>
    <scope>NUCLEOTIDE SEQUENCE [LARGE SCALE GENOMIC DNA]</scope>
    <source>
        <strain evidence="11 12">DSM 28579</strain>
    </source>
</reference>
<dbReference type="SUPFAM" id="SSF53790">
    <property type="entry name" value="Tetrapyrrole methylase"/>
    <property type="match status" value="1"/>
</dbReference>
<organism evidence="11 12">
    <name type="scientific">Balneicella halophila</name>
    <dbReference type="NCBI Taxonomy" id="1537566"/>
    <lineage>
        <taxon>Bacteria</taxon>
        <taxon>Pseudomonadati</taxon>
        <taxon>Bacteroidota</taxon>
        <taxon>Bacteroidia</taxon>
        <taxon>Bacteroidales</taxon>
        <taxon>Balneicellaceae</taxon>
        <taxon>Balneicella</taxon>
    </lineage>
</organism>
<dbReference type="InterPro" id="IPR035996">
    <property type="entry name" value="4pyrrol_Methylase_sf"/>
</dbReference>
<evidence type="ECO:0000256" key="9">
    <source>
        <dbReference type="ARBA" id="ARBA00060548"/>
    </source>
</evidence>
<dbReference type="NCBIfam" id="TIGR01469">
    <property type="entry name" value="cobA_cysG_Cterm"/>
    <property type="match status" value="1"/>
</dbReference>
<dbReference type="InterPro" id="IPR006366">
    <property type="entry name" value="CobA/CysG_C"/>
</dbReference>
<gene>
    <name evidence="11" type="ORF">C7377_0464</name>
</gene>
<dbReference type="InterPro" id="IPR050161">
    <property type="entry name" value="Siro_Cobalamin_biosynth"/>
</dbReference>
<sequence>MKKGKVYLVGAGPGDADLISVKAVKLLKQADIVLYDYLVNVELLDYCSDDCEKVYVGKRDKQHTYPQEEINRMLADYTEKYNCVVRLKGGDPFVFGRGVEEIQTMVANEIDYEVVPGITSGVAVPAYMGIPVTARNVASSVAFVTGHSAKGSYTHVDFQALAKAVDTLVVYMGVTNTSRIMKELKAGGKSGDTPVALIRWGTYPEQEMVKGTIGTIVSTLKGSGFKPPALMVVGEVVNFSDKLNPIVFEAKEKMTK</sequence>
<dbReference type="GO" id="GO:0032259">
    <property type="term" value="P:methylation"/>
    <property type="evidence" value="ECO:0007669"/>
    <property type="project" value="UniProtKB-KW"/>
</dbReference>
<dbReference type="FunFam" id="3.40.1010.10:FF:000001">
    <property type="entry name" value="Siroheme synthase"/>
    <property type="match status" value="1"/>
</dbReference>
<accession>A0A7L4UQY7</accession>
<evidence type="ECO:0000313" key="12">
    <source>
        <dbReference type="Proteomes" id="UP000251835"/>
    </source>
</evidence>
<evidence type="ECO:0000313" key="11">
    <source>
        <dbReference type="EMBL" id="PVX52163.1"/>
    </source>
</evidence>
<comment type="caution">
    <text evidence="11">The sequence shown here is derived from an EMBL/GenBank/DDBJ whole genome shotgun (WGS) entry which is preliminary data.</text>
</comment>
<feature type="domain" description="Tetrapyrrole methylase" evidence="10">
    <location>
        <begin position="5"/>
        <end position="216"/>
    </location>
</feature>
<dbReference type="GO" id="GO:0004851">
    <property type="term" value="F:uroporphyrin-III C-methyltransferase activity"/>
    <property type="evidence" value="ECO:0007669"/>
    <property type="project" value="UniProtKB-EC"/>
</dbReference>
<dbReference type="Gene3D" id="3.40.1010.10">
    <property type="entry name" value="Cobalt-precorrin-4 Transmethylase, Domain 1"/>
    <property type="match status" value="1"/>
</dbReference>
<evidence type="ECO:0000256" key="7">
    <source>
        <dbReference type="ARBA" id="ARBA00023244"/>
    </source>
</evidence>